<gene>
    <name evidence="2" type="ORF">NIASO_16385</name>
</gene>
<dbReference type="Proteomes" id="UP000003586">
    <property type="component" value="Chromosome"/>
</dbReference>
<dbReference type="AlphaFoldDB" id="W0EZS4"/>
<proteinExistence type="inferred from homology"/>
<dbReference type="KEGG" id="nso:NIASO_16385"/>
<reference evidence="2 3" key="1">
    <citation type="submission" date="2013-12" db="EMBL/GenBank/DDBJ databases">
        <authorList>
            <consortium name="DOE Joint Genome Institute"/>
            <person name="Eisen J."/>
            <person name="Huntemann M."/>
            <person name="Han J."/>
            <person name="Chen A."/>
            <person name="Kyrpides N."/>
            <person name="Mavromatis K."/>
            <person name="Markowitz V."/>
            <person name="Palaniappan K."/>
            <person name="Ivanova N."/>
            <person name="Schaumberg A."/>
            <person name="Pati A."/>
            <person name="Liolios K."/>
            <person name="Nordberg H.P."/>
            <person name="Cantor M.N."/>
            <person name="Hua S.X."/>
            <person name="Woyke T."/>
        </authorList>
    </citation>
    <scope>NUCLEOTIDE SEQUENCE [LARGE SCALE GENOMIC DNA]</scope>
    <source>
        <strain evidence="3">DSM 19437</strain>
    </source>
</reference>
<evidence type="ECO:0000313" key="3">
    <source>
        <dbReference type="Proteomes" id="UP000003586"/>
    </source>
</evidence>
<dbReference type="Pfam" id="PF00480">
    <property type="entry name" value="ROK"/>
    <property type="match status" value="1"/>
</dbReference>
<dbReference type="eggNOG" id="COG1940">
    <property type="taxonomic scope" value="Bacteria"/>
</dbReference>
<evidence type="ECO:0000256" key="1">
    <source>
        <dbReference type="ARBA" id="ARBA00006479"/>
    </source>
</evidence>
<comment type="similarity">
    <text evidence="1">Belongs to the ROK (NagC/XylR) family.</text>
</comment>
<protein>
    <submittedName>
        <fullName evidence="2">ROK family transcriptional regulator</fullName>
    </submittedName>
</protein>
<keyword evidence="3" id="KW-1185">Reference proteome</keyword>
<dbReference type="PANTHER" id="PTHR18964">
    <property type="entry name" value="ROK (REPRESSOR, ORF, KINASE) FAMILY"/>
    <property type="match status" value="1"/>
</dbReference>
<dbReference type="SUPFAM" id="SSF53067">
    <property type="entry name" value="Actin-like ATPase domain"/>
    <property type="match status" value="1"/>
</dbReference>
<dbReference type="Gene3D" id="3.30.420.40">
    <property type="match status" value="2"/>
</dbReference>
<dbReference type="STRING" id="929713.NIASO_16385"/>
<dbReference type="EMBL" id="CP007035">
    <property type="protein sequence ID" value="AHF16300.1"/>
    <property type="molecule type" value="Genomic_DNA"/>
</dbReference>
<accession>W0EZS4</accession>
<dbReference type="HOGENOM" id="CLU_036604_0_1_10"/>
<dbReference type="InterPro" id="IPR000600">
    <property type="entry name" value="ROK"/>
</dbReference>
<dbReference type="OrthoDB" id="9810372at2"/>
<sequence>MAVIGLDLGGTKLAVALFAEDGTLLYQERVPLTQLQGAAVGSLIIDQIAAIKSKFPGEVISGAGICIPGIYYAKTGTVWCPNIKGWEQYPLGEQLSAACGSLPVVIDSDRACYILGEAWKGAAQKCTNAIYLSVGTGIGAGILSGGALIRGQHDIAGAIGWMALAPPFRAPFKQYGCFEYSASGEGIIRYARELLTTGAYTGSLKHIDTDGLTTRHIFEAFEQGDALAADVIRHCIQFWGMATANLVSLFDPERIIFGGGVFGPAQKLIPEIREEAAKWAQPVSLPSVAFVPGTLGQDAGLYGAASLVLQKKSETLKQIHDQ</sequence>
<evidence type="ECO:0000313" key="2">
    <source>
        <dbReference type="EMBL" id="AHF16300.1"/>
    </source>
</evidence>
<organism evidence="2 3">
    <name type="scientific">Niabella soli DSM 19437</name>
    <dbReference type="NCBI Taxonomy" id="929713"/>
    <lineage>
        <taxon>Bacteria</taxon>
        <taxon>Pseudomonadati</taxon>
        <taxon>Bacteroidota</taxon>
        <taxon>Chitinophagia</taxon>
        <taxon>Chitinophagales</taxon>
        <taxon>Chitinophagaceae</taxon>
        <taxon>Niabella</taxon>
    </lineage>
</organism>
<dbReference type="PANTHER" id="PTHR18964:SF149">
    <property type="entry name" value="BIFUNCTIONAL UDP-N-ACETYLGLUCOSAMINE 2-EPIMERASE_N-ACETYLMANNOSAMINE KINASE"/>
    <property type="match status" value="1"/>
</dbReference>
<dbReference type="RefSeq" id="WP_008587260.1">
    <property type="nucleotide sequence ID" value="NZ_CP007035.1"/>
</dbReference>
<name>W0EZS4_9BACT</name>
<dbReference type="InterPro" id="IPR043129">
    <property type="entry name" value="ATPase_NBD"/>
</dbReference>